<dbReference type="EMBL" id="RQTK01000010">
    <property type="protein sequence ID" value="RUS91513.1"/>
    <property type="molecule type" value="Genomic_DNA"/>
</dbReference>
<dbReference type="Proteomes" id="UP000271974">
    <property type="component" value="Unassembled WGS sequence"/>
</dbReference>
<evidence type="ECO:0000313" key="2">
    <source>
        <dbReference type="Proteomes" id="UP000271974"/>
    </source>
</evidence>
<comment type="caution">
    <text evidence="1">The sequence shown here is derived from an EMBL/GenBank/DDBJ whole genome shotgun (WGS) entry which is preliminary data.</text>
</comment>
<accession>A0A3S1A1I9</accession>
<name>A0A3S1A1I9_ELYCH</name>
<reference evidence="1 2" key="1">
    <citation type="submission" date="2019-01" db="EMBL/GenBank/DDBJ databases">
        <title>A draft genome assembly of the solar-powered sea slug Elysia chlorotica.</title>
        <authorList>
            <person name="Cai H."/>
            <person name="Li Q."/>
            <person name="Fang X."/>
            <person name="Li J."/>
            <person name="Curtis N.E."/>
            <person name="Altenburger A."/>
            <person name="Shibata T."/>
            <person name="Feng M."/>
            <person name="Maeda T."/>
            <person name="Schwartz J.A."/>
            <person name="Shigenobu S."/>
            <person name="Lundholm N."/>
            <person name="Nishiyama T."/>
            <person name="Yang H."/>
            <person name="Hasebe M."/>
            <person name="Li S."/>
            <person name="Pierce S.K."/>
            <person name="Wang J."/>
        </authorList>
    </citation>
    <scope>NUCLEOTIDE SEQUENCE [LARGE SCALE GENOMIC DNA]</scope>
    <source>
        <strain evidence="1">EC2010</strain>
        <tissue evidence="1">Whole organism of an adult</tissue>
    </source>
</reference>
<organism evidence="1 2">
    <name type="scientific">Elysia chlorotica</name>
    <name type="common">Eastern emerald elysia</name>
    <name type="synonym">Sea slug</name>
    <dbReference type="NCBI Taxonomy" id="188477"/>
    <lineage>
        <taxon>Eukaryota</taxon>
        <taxon>Metazoa</taxon>
        <taxon>Spiralia</taxon>
        <taxon>Lophotrochozoa</taxon>
        <taxon>Mollusca</taxon>
        <taxon>Gastropoda</taxon>
        <taxon>Heterobranchia</taxon>
        <taxon>Euthyneura</taxon>
        <taxon>Panpulmonata</taxon>
        <taxon>Sacoglossa</taxon>
        <taxon>Placobranchoidea</taxon>
        <taxon>Plakobranchidae</taxon>
        <taxon>Elysia</taxon>
    </lineage>
</organism>
<evidence type="ECO:0000313" key="1">
    <source>
        <dbReference type="EMBL" id="RUS91513.1"/>
    </source>
</evidence>
<gene>
    <name evidence="1" type="ORF">EGW08_000734</name>
</gene>
<keyword evidence="2" id="KW-1185">Reference proteome</keyword>
<dbReference type="AlphaFoldDB" id="A0A3S1A1I9"/>
<proteinExistence type="predicted"/>
<sequence>MKSICVTVSKILVTLQKVESCLRFAHNSPTVIAPKRFVSYPYSQWRWNKAYCGQCSAELSEMLHCIKTAPCTCTNENMPGQRNKTFSMICYSSCTHWVMDKDHGKQATSGNSCSSSCYLVQI</sequence>
<protein>
    <submittedName>
        <fullName evidence="1">Uncharacterized protein</fullName>
    </submittedName>
</protein>